<dbReference type="AlphaFoldDB" id="A0A5C3P611"/>
<gene>
    <name evidence="2" type="ORF">K466DRAFT_567098</name>
</gene>
<feature type="region of interest" description="Disordered" evidence="1">
    <location>
        <begin position="1"/>
        <end position="57"/>
    </location>
</feature>
<feature type="compositionally biased region" description="Acidic residues" evidence="1">
    <location>
        <begin position="38"/>
        <end position="57"/>
    </location>
</feature>
<keyword evidence="3" id="KW-1185">Reference proteome</keyword>
<dbReference type="EMBL" id="ML211302">
    <property type="protein sequence ID" value="TFK84662.1"/>
    <property type="molecule type" value="Genomic_DNA"/>
</dbReference>
<reference evidence="2 3" key="1">
    <citation type="journal article" date="2019" name="Nat. Ecol. Evol.">
        <title>Megaphylogeny resolves global patterns of mushroom evolution.</title>
        <authorList>
            <person name="Varga T."/>
            <person name="Krizsan K."/>
            <person name="Foldi C."/>
            <person name="Dima B."/>
            <person name="Sanchez-Garcia M."/>
            <person name="Sanchez-Ramirez S."/>
            <person name="Szollosi G.J."/>
            <person name="Szarkandi J.G."/>
            <person name="Papp V."/>
            <person name="Albert L."/>
            <person name="Andreopoulos W."/>
            <person name="Angelini C."/>
            <person name="Antonin V."/>
            <person name="Barry K.W."/>
            <person name="Bougher N.L."/>
            <person name="Buchanan P."/>
            <person name="Buyck B."/>
            <person name="Bense V."/>
            <person name="Catcheside P."/>
            <person name="Chovatia M."/>
            <person name="Cooper J."/>
            <person name="Damon W."/>
            <person name="Desjardin D."/>
            <person name="Finy P."/>
            <person name="Geml J."/>
            <person name="Haridas S."/>
            <person name="Hughes K."/>
            <person name="Justo A."/>
            <person name="Karasinski D."/>
            <person name="Kautmanova I."/>
            <person name="Kiss B."/>
            <person name="Kocsube S."/>
            <person name="Kotiranta H."/>
            <person name="LaButti K.M."/>
            <person name="Lechner B.E."/>
            <person name="Liimatainen K."/>
            <person name="Lipzen A."/>
            <person name="Lukacs Z."/>
            <person name="Mihaltcheva S."/>
            <person name="Morgado L.N."/>
            <person name="Niskanen T."/>
            <person name="Noordeloos M.E."/>
            <person name="Ohm R.A."/>
            <person name="Ortiz-Santana B."/>
            <person name="Ovrebo C."/>
            <person name="Racz N."/>
            <person name="Riley R."/>
            <person name="Savchenko A."/>
            <person name="Shiryaev A."/>
            <person name="Soop K."/>
            <person name="Spirin V."/>
            <person name="Szebenyi C."/>
            <person name="Tomsovsky M."/>
            <person name="Tulloss R.E."/>
            <person name="Uehling J."/>
            <person name="Grigoriev I.V."/>
            <person name="Vagvolgyi C."/>
            <person name="Papp T."/>
            <person name="Martin F.M."/>
            <person name="Miettinen O."/>
            <person name="Hibbett D.S."/>
            <person name="Nagy L.G."/>
        </authorList>
    </citation>
    <scope>NUCLEOTIDE SEQUENCE [LARGE SCALE GENOMIC DNA]</scope>
    <source>
        <strain evidence="2 3">HHB13444</strain>
    </source>
</reference>
<feature type="compositionally biased region" description="Basic and acidic residues" evidence="1">
    <location>
        <begin position="252"/>
        <end position="262"/>
    </location>
</feature>
<evidence type="ECO:0000256" key="1">
    <source>
        <dbReference type="SAM" id="MobiDB-lite"/>
    </source>
</evidence>
<organism evidence="2 3">
    <name type="scientific">Polyporus arcularius HHB13444</name>
    <dbReference type="NCBI Taxonomy" id="1314778"/>
    <lineage>
        <taxon>Eukaryota</taxon>
        <taxon>Fungi</taxon>
        <taxon>Dikarya</taxon>
        <taxon>Basidiomycota</taxon>
        <taxon>Agaricomycotina</taxon>
        <taxon>Agaricomycetes</taxon>
        <taxon>Polyporales</taxon>
        <taxon>Polyporaceae</taxon>
        <taxon>Polyporus</taxon>
    </lineage>
</organism>
<sequence length="291" mass="31833">MAQSTTRGIQKKATPGTPAKKGSSKLQKGVKASQGGDTVDDGNESELQEADELSGDEQEDAISALAGGNGGNRLRWADPDLTWSLIATIEDNADIKWALYPPPGGNPSTANRGGTAKTDFHVELAKILFTDHTKLEKQTRKHMIEMEATGAGITREEDLDMSWENELTNVWMVIKKKLPWFWRMKVLICQHPNIISMGVGSSADEVDTDVILAGKPKANQAGVMPSDFQKEKLGPKLSALFKEDDSSDPEDEEHHLQRWDPRRHGRGADQMSMETPGALGGITQGVPTYTR</sequence>
<evidence type="ECO:0000313" key="3">
    <source>
        <dbReference type="Proteomes" id="UP000308197"/>
    </source>
</evidence>
<accession>A0A5C3P611</accession>
<feature type="region of interest" description="Disordered" evidence="1">
    <location>
        <begin position="241"/>
        <end position="291"/>
    </location>
</feature>
<dbReference type="InParanoid" id="A0A5C3P611"/>
<protein>
    <submittedName>
        <fullName evidence="2">Uncharacterized protein</fullName>
    </submittedName>
</protein>
<evidence type="ECO:0000313" key="2">
    <source>
        <dbReference type="EMBL" id="TFK84662.1"/>
    </source>
</evidence>
<proteinExistence type="predicted"/>
<dbReference type="Proteomes" id="UP000308197">
    <property type="component" value="Unassembled WGS sequence"/>
</dbReference>
<name>A0A5C3P611_9APHY</name>